<evidence type="ECO:0008006" key="3">
    <source>
        <dbReference type="Google" id="ProtNLM"/>
    </source>
</evidence>
<keyword evidence="2" id="KW-1185">Reference proteome</keyword>
<dbReference type="EMBL" id="BMJW01000001">
    <property type="protein sequence ID" value="GGG92714.1"/>
    <property type="molecule type" value="Genomic_DNA"/>
</dbReference>
<organism evidence="1 2">
    <name type="scientific">Polaribacter pacificus</name>
    <dbReference type="NCBI Taxonomy" id="1775173"/>
    <lineage>
        <taxon>Bacteria</taxon>
        <taxon>Pseudomonadati</taxon>
        <taxon>Bacteroidota</taxon>
        <taxon>Flavobacteriia</taxon>
        <taxon>Flavobacteriales</taxon>
        <taxon>Flavobacteriaceae</taxon>
    </lineage>
</organism>
<accession>A0A917MCA6</accession>
<dbReference type="Proteomes" id="UP000633278">
    <property type="component" value="Unassembled WGS sequence"/>
</dbReference>
<evidence type="ECO:0000313" key="1">
    <source>
        <dbReference type="EMBL" id="GGG92714.1"/>
    </source>
</evidence>
<dbReference type="Pfam" id="PF14092">
    <property type="entry name" value="DUF4270"/>
    <property type="match status" value="1"/>
</dbReference>
<reference evidence="1" key="2">
    <citation type="submission" date="2020-09" db="EMBL/GenBank/DDBJ databases">
        <authorList>
            <person name="Sun Q."/>
            <person name="Zhou Y."/>
        </authorList>
    </citation>
    <scope>NUCLEOTIDE SEQUENCE</scope>
    <source>
        <strain evidence="1">CGMCC 1.15763</strain>
    </source>
</reference>
<gene>
    <name evidence="1" type="ORF">GCM10011416_07100</name>
</gene>
<name>A0A917MCA6_9FLAO</name>
<dbReference type="RefSeq" id="WP_188597891.1">
    <property type="nucleotide sequence ID" value="NZ_BMJW01000001.1"/>
</dbReference>
<protein>
    <recommendedName>
        <fullName evidence="3">DUF4270 domain-containing protein</fullName>
    </recommendedName>
</protein>
<dbReference type="AlphaFoldDB" id="A0A917MCA6"/>
<comment type="caution">
    <text evidence="1">The sequence shown here is derived from an EMBL/GenBank/DDBJ whole genome shotgun (WGS) entry which is preliminary data.</text>
</comment>
<sequence length="526" mass="58877">MYKDITKKGIYFGIVIFSLIGVISCEKDFQDVNSSVINNTKYTTKDTVLEVVITNKAIQSVRADGLEIGGALGQYLLGIYADSRYEKLEASIVSQLQIISDEEILVDKTYGADTTVVTTIDTVFLKLPYQATLKDANSGTADFELDSILGDKTKAFTLNIYESGTYLSRLNPQNPSKIYSYQSDYNYQKIPGELNATPNYQFIPKATDTAFFLNRRLSDGSVYKKDTITLTQNNPFARIPLSKTKIKQLFLDKLNSPEFASQDAFNNYFKGVYLEATGNEGTMLSLGFINSDQTLVPSIELYYTNTVIKGGTQVVDTIERNRSFPLAGFTNSAYKMEQKVYPADKNIIIQGTAGNMAELKLFGDDNNNNGVSDQIEDMRAKNYLVNDATLTLYVNQDIVQHDTITTPFSMFLYKENGAKSPSQIKDVYSEGLFVFGGNLELADDKRPDKYVFKITDYVSDLLNGTINYNPTLNLKVSNPTDFPETITDTIVKVYSWNPKAITLLNHDKNANGDRRAQLKISYSIKK</sequence>
<proteinExistence type="predicted"/>
<reference evidence="1" key="1">
    <citation type="journal article" date="2014" name="Int. J. Syst. Evol. Microbiol.">
        <title>Complete genome sequence of Corynebacterium casei LMG S-19264T (=DSM 44701T), isolated from a smear-ripened cheese.</title>
        <authorList>
            <consortium name="US DOE Joint Genome Institute (JGI-PGF)"/>
            <person name="Walter F."/>
            <person name="Albersmeier A."/>
            <person name="Kalinowski J."/>
            <person name="Ruckert C."/>
        </authorList>
    </citation>
    <scope>NUCLEOTIDE SEQUENCE</scope>
    <source>
        <strain evidence="1">CGMCC 1.15763</strain>
    </source>
</reference>
<evidence type="ECO:0000313" key="2">
    <source>
        <dbReference type="Proteomes" id="UP000633278"/>
    </source>
</evidence>
<dbReference type="PROSITE" id="PS51257">
    <property type="entry name" value="PROKAR_LIPOPROTEIN"/>
    <property type="match status" value="1"/>
</dbReference>
<dbReference type="InterPro" id="IPR025366">
    <property type="entry name" value="DUF4270"/>
</dbReference>